<dbReference type="Pfam" id="PF02569">
    <property type="entry name" value="Pantoate_ligase"/>
    <property type="match status" value="1"/>
</dbReference>
<comment type="subunit">
    <text evidence="8">Homodimer.</text>
</comment>
<protein>
    <recommendedName>
        <fullName evidence="8">Pantothenate synthetase</fullName>
        <shortName evidence="8">PS</shortName>
        <ecNumber evidence="8">6.3.2.1</ecNumber>
    </recommendedName>
    <alternativeName>
        <fullName evidence="8">Pantoate--beta-alanine ligase</fullName>
    </alternativeName>
    <alternativeName>
        <fullName evidence="8">Pantoate-activating enzyme</fullName>
    </alternativeName>
</protein>
<evidence type="ECO:0000256" key="8">
    <source>
        <dbReference type="HAMAP-Rule" id="MF_00158"/>
    </source>
</evidence>
<comment type="similarity">
    <text evidence="2 8">Belongs to the pantothenate synthetase family.</text>
</comment>
<accession>A0ABQ1KID2</accession>
<dbReference type="NCBIfam" id="TIGR00018">
    <property type="entry name" value="panC"/>
    <property type="match status" value="1"/>
</dbReference>
<comment type="subcellular location">
    <subcellularLocation>
        <location evidence="8">Cytoplasm</location>
    </subcellularLocation>
</comment>
<evidence type="ECO:0000256" key="5">
    <source>
        <dbReference type="ARBA" id="ARBA00022741"/>
    </source>
</evidence>
<comment type="pathway">
    <text evidence="1 8">Cofactor biosynthesis; (R)-pantothenate biosynthesis; (R)-pantothenate from (R)-pantoate and beta-alanine: step 1/1.</text>
</comment>
<dbReference type="Gene3D" id="3.30.1300.10">
    <property type="entry name" value="Pantoate-beta-alanine ligase, C-terminal domain"/>
    <property type="match status" value="1"/>
</dbReference>
<evidence type="ECO:0000313" key="10">
    <source>
        <dbReference type="Proteomes" id="UP000629025"/>
    </source>
</evidence>
<evidence type="ECO:0000256" key="6">
    <source>
        <dbReference type="ARBA" id="ARBA00022840"/>
    </source>
</evidence>
<gene>
    <name evidence="8 9" type="primary">panC</name>
    <name evidence="9" type="ORF">GCM10011352_27890</name>
</gene>
<dbReference type="CDD" id="cd00560">
    <property type="entry name" value="PanC"/>
    <property type="match status" value="1"/>
</dbReference>
<keyword evidence="4 8" id="KW-0566">Pantothenate biosynthesis</keyword>
<keyword evidence="3 8" id="KW-0436">Ligase</keyword>
<organism evidence="9 10">
    <name type="scientific">Marinobacterium zhoushanense</name>
    <dbReference type="NCBI Taxonomy" id="1679163"/>
    <lineage>
        <taxon>Bacteria</taxon>
        <taxon>Pseudomonadati</taxon>
        <taxon>Pseudomonadota</taxon>
        <taxon>Gammaproteobacteria</taxon>
        <taxon>Oceanospirillales</taxon>
        <taxon>Oceanospirillaceae</taxon>
        <taxon>Marinobacterium</taxon>
    </lineage>
</organism>
<feature type="binding site" evidence="8">
    <location>
        <position position="161"/>
    </location>
    <ligand>
        <name>(R)-pantoate</name>
        <dbReference type="ChEBI" id="CHEBI:15980"/>
    </ligand>
</feature>
<keyword evidence="6 8" id="KW-0067">ATP-binding</keyword>
<dbReference type="HAMAP" id="MF_00158">
    <property type="entry name" value="PanC"/>
    <property type="match status" value="1"/>
</dbReference>
<keyword evidence="10" id="KW-1185">Reference proteome</keyword>
<dbReference type="InterPro" id="IPR003721">
    <property type="entry name" value="Pantoate_ligase"/>
</dbReference>
<comment type="caution">
    <text evidence="9">The sequence shown here is derived from an EMBL/GenBank/DDBJ whole genome shotgun (WGS) entry which is preliminary data.</text>
</comment>
<dbReference type="InterPro" id="IPR042176">
    <property type="entry name" value="Pantoate_ligase_C"/>
</dbReference>
<feature type="binding site" evidence="8">
    <location>
        <begin position="192"/>
        <end position="195"/>
    </location>
    <ligand>
        <name>ATP</name>
        <dbReference type="ChEBI" id="CHEBI:30616"/>
    </ligand>
</feature>
<dbReference type="Proteomes" id="UP000629025">
    <property type="component" value="Unassembled WGS sequence"/>
</dbReference>
<keyword evidence="8" id="KW-0963">Cytoplasm</keyword>
<evidence type="ECO:0000256" key="7">
    <source>
        <dbReference type="ARBA" id="ARBA00048258"/>
    </source>
</evidence>
<dbReference type="NCBIfam" id="TIGR00125">
    <property type="entry name" value="cyt_tran_rel"/>
    <property type="match status" value="1"/>
</dbReference>
<dbReference type="EMBL" id="BMIJ01000005">
    <property type="protein sequence ID" value="GGC00101.1"/>
    <property type="molecule type" value="Genomic_DNA"/>
</dbReference>
<dbReference type="InterPro" id="IPR004821">
    <property type="entry name" value="Cyt_trans-like"/>
</dbReference>
<proteinExistence type="inferred from homology"/>
<comment type="caution">
    <text evidence="8">Lacks conserved residue(s) required for the propagation of feature annotation.</text>
</comment>
<evidence type="ECO:0000256" key="4">
    <source>
        <dbReference type="ARBA" id="ARBA00022655"/>
    </source>
</evidence>
<feature type="binding site" evidence="8">
    <location>
        <position position="67"/>
    </location>
    <ligand>
        <name>beta-alanine</name>
        <dbReference type="ChEBI" id="CHEBI:57966"/>
    </ligand>
</feature>
<evidence type="ECO:0000313" key="9">
    <source>
        <dbReference type="EMBL" id="GGC00101.1"/>
    </source>
</evidence>
<feature type="binding site" evidence="8">
    <location>
        <begin position="155"/>
        <end position="158"/>
    </location>
    <ligand>
        <name>ATP</name>
        <dbReference type="ChEBI" id="CHEBI:30616"/>
    </ligand>
</feature>
<dbReference type="InterPro" id="IPR014729">
    <property type="entry name" value="Rossmann-like_a/b/a_fold"/>
</dbReference>
<sequence>MDSNNKLQTLTTIAELRSRLNAERASGKRIALVPTMGNLHQGHLRLVETAVANADFVVASIFVNPLQFGPNEDLERYPRTLAEDQAQLEAFGCNLLFAPTEAEVYPQGRAGQTFVEVPGISDLYCGASRPGHFRGVTTIVNKLFNLIQPDVAVFGCKDYQQLHVIRRMVDDLSMPVELIGVSTERAANGLALSSRNGYLTEDELAIAPALYAALCDLRAALKGGDTNHERLIEHAQQHLERNGFMRDYIHILRRSDMLAATAADRELVIIAAAYLGAARLIDNIEVDL</sequence>
<feature type="active site" description="Proton donor" evidence="8">
    <location>
        <position position="43"/>
    </location>
</feature>
<comment type="function">
    <text evidence="8">Catalyzes the condensation of pantoate with beta-alanine in an ATP-dependent reaction via a pantoyl-adenylate intermediate.</text>
</comment>
<name>A0ABQ1KID2_9GAMM</name>
<feature type="binding site" evidence="8">
    <location>
        <position position="67"/>
    </location>
    <ligand>
        <name>(R)-pantoate</name>
        <dbReference type="ChEBI" id="CHEBI:15980"/>
    </ligand>
</feature>
<comment type="miscellaneous">
    <text evidence="8">The reaction proceeds by a bi uni uni bi ping pong mechanism.</text>
</comment>
<evidence type="ECO:0000256" key="2">
    <source>
        <dbReference type="ARBA" id="ARBA00009256"/>
    </source>
</evidence>
<keyword evidence="5 8" id="KW-0547">Nucleotide-binding</keyword>
<reference evidence="10" key="1">
    <citation type="journal article" date="2019" name="Int. J. Syst. Evol. Microbiol.">
        <title>The Global Catalogue of Microorganisms (GCM) 10K type strain sequencing project: providing services to taxonomists for standard genome sequencing and annotation.</title>
        <authorList>
            <consortium name="The Broad Institute Genomics Platform"/>
            <consortium name="The Broad Institute Genome Sequencing Center for Infectious Disease"/>
            <person name="Wu L."/>
            <person name="Ma J."/>
        </authorList>
    </citation>
    <scope>NUCLEOTIDE SEQUENCE [LARGE SCALE GENOMIC DNA]</scope>
    <source>
        <strain evidence="10">CGMCC 1.15341</strain>
    </source>
</reference>
<dbReference type="SUPFAM" id="SSF52374">
    <property type="entry name" value="Nucleotidylyl transferase"/>
    <property type="match status" value="1"/>
</dbReference>
<dbReference type="Gene3D" id="3.40.50.620">
    <property type="entry name" value="HUPs"/>
    <property type="match status" value="1"/>
</dbReference>
<dbReference type="PANTHER" id="PTHR21299:SF1">
    <property type="entry name" value="PANTOATE--BETA-ALANINE LIGASE"/>
    <property type="match status" value="1"/>
</dbReference>
<comment type="catalytic activity">
    <reaction evidence="7 8">
        <text>(R)-pantoate + beta-alanine + ATP = (R)-pantothenate + AMP + diphosphate + H(+)</text>
        <dbReference type="Rhea" id="RHEA:10912"/>
        <dbReference type="ChEBI" id="CHEBI:15378"/>
        <dbReference type="ChEBI" id="CHEBI:15980"/>
        <dbReference type="ChEBI" id="CHEBI:29032"/>
        <dbReference type="ChEBI" id="CHEBI:30616"/>
        <dbReference type="ChEBI" id="CHEBI:33019"/>
        <dbReference type="ChEBI" id="CHEBI:57966"/>
        <dbReference type="ChEBI" id="CHEBI:456215"/>
        <dbReference type="EC" id="6.3.2.1"/>
    </reaction>
</comment>
<dbReference type="EC" id="6.3.2.1" evidence="8"/>
<feature type="binding site" evidence="8">
    <location>
        <begin position="36"/>
        <end position="43"/>
    </location>
    <ligand>
        <name>ATP</name>
        <dbReference type="ChEBI" id="CHEBI:30616"/>
    </ligand>
</feature>
<dbReference type="PANTHER" id="PTHR21299">
    <property type="entry name" value="CYTIDYLATE KINASE/PANTOATE-BETA-ALANINE LIGASE"/>
    <property type="match status" value="1"/>
</dbReference>
<evidence type="ECO:0000256" key="1">
    <source>
        <dbReference type="ARBA" id="ARBA00004990"/>
    </source>
</evidence>
<evidence type="ECO:0000256" key="3">
    <source>
        <dbReference type="ARBA" id="ARBA00022598"/>
    </source>
</evidence>